<dbReference type="PANTHER" id="PTHR38926:SF74">
    <property type="entry name" value="OS08G0193600 PROTEIN"/>
    <property type="match status" value="1"/>
</dbReference>
<keyword evidence="2" id="KW-1185">Reference proteome</keyword>
<dbReference type="SUPFAM" id="SSF52047">
    <property type="entry name" value="RNI-like"/>
    <property type="match status" value="1"/>
</dbReference>
<evidence type="ECO:0000313" key="1">
    <source>
        <dbReference type="EMBL" id="KAF8775024.1"/>
    </source>
</evidence>
<proteinExistence type="predicted"/>
<gene>
    <name evidence="1" type="ORF">HU200_005073</name>
</gene>
<dbReference type="PANTHER" id="PTHR38926">
    <property type="entry name" value="F-BOX DOMAIN CONTAINING PROTEIN, EXPRESSED"/>
    <property type="match status" value="1"/>
</dbReference>
<organism evidence="1 2">
    <name type="scientific">Digitaria exilis</name>
    <dbReference type="NCBI Taxonomy" id="1010633"/>
    <lineage>
        <taxon>Eukaryota</taxon>
        <taxon>Viridiplantae</taxon>
        <taxon>Streptophyta</taxon>
        <taxon>Embryophyta</taxon>
        <taxon>Tracheophyta</taxon>
        <taxon>Spermatophyta</taxon>
        <taxon>Magnoliopsida</taxon>
        <taxon>Liliopsida</taxon>
        <taxon>Poales</taxon>
        <taxon>Poaceae</taxon>
        <taxon>PACMAD clade</taxon>
        <taxon>Panicoideae</taxon>
        <taxon>Panicodae</taxon>
        <taxon>Paniceae</taxon>
        <taxon>Anthephorinae</taxon>
        <taxon>Digitaria</taxon>
    </lineage>
</organism>
<dbReference type="EMBL" id="JACEFO010000338">
    <property type="protein sequence ID" value="KAF8775024.1"/>
    <property type="molecule type" value="Genomic_DNA"/>
</dbReference>
<dbReference type="OrthoDB" id="686532at2759"/>
<reference evidence="1" key="1">
    <citation type="submission" date="2020-07" db="EMBL/GenBank/DDBJ databases">
        <title>Genome sequence and genetic diversity analysis of an under-domesticated orphan crop, white fonio (Digitaria exilis).</title>
        <authorList>
            <person name="Bennetzen J.L."/>
            <person name="Chen S."/>
            <person name="Ma X."/>
            <person name="Wang X."/>
            <person name="Yssel A.E.J."/>
            <person name="Chaluvadi S.R."/>
            <person name="Johnson M."/>
            <person name="Gangashetty P."/>
            <person name="Hamidou F."/>
            <person name="Sanogo M.D."/>
            <person name="Zwaenepoel A."/>
            <person name="Wallace J."/>
            <person name="Van De Peer Y."/>
            <person name="Van Deynze A."/>
        </authorList>
    </citation>
    <scope>NUCLEOTIDE SEQUENCE</scope>
    <source>
        <tissue evidence="1">Leaves</tissue>
    </source>
</reference>
<accession>A0A835KT96</accession>
<evidence type="ECO:0000313" key="2">
    <source>
        <dbReference type="Proteomes" id="UP000636709"/>
    </source>
</evidence>
<dbReference type="Proteomes" id="UP000636709">
    <property type="component" value="Unassembled WGS sequence"/>
</dbReference>
<dbReference type="Gene3D" id="3.80.10.10">
    <property type="entry name" value="Ribonuclease Inhibitor"/>
    <property type="match status" value="1"/>
</dbReference>
<dbReference type="InterPro" id="IPR032675">
    <property type="entry name" value="LRR_dom_sf"/>
</dbReference>
<sequence length="199" mass="22551">MATVRLWSPGWRQMVRAAMDRSAGQCVAFTGPADDDTLFYLVERAPCLKSLHLLDVSASSEVLYDAIKAFIFLEDLEVSPSYFSTMKFESVCQACPRIQALRLRLHMPFGFGSDKLEVPMMWELHSLQLNDCELTSHGLKNILDSCPLLESLHITGSLIGSEMDEEIRVKCARLRNLTLPDFDPGEDYDPNDYSDWYGM</sequence>
<name>A0A835KT96_9POAL</name>
<comment type="caution">
    <text evidence="1">The sequence shown here is derived from an EMBL/GenBank/DDBJ whole genome shotgun (WGS) entry which is preliminary data.</text>
</comment>
<protein>
    <submittedName>
        <fullName evidence="1">Uncharacterized protein</fullName>
    </submittedName>
</protein>
<dbReference type="AlphaFoldDB" id="A0A835KT96"/>